<feature type="transmembrane region" description="Helical" evidence="8">
    <location>
        <begin position="37"/>
        <end position="54"/>
    </location>
</feature>
<feature type="transmembrane region" description="Helical" evidence="8">
    <location>
        <begin position="636"/>
        <end position="656"/>
    </location>
</feature>
<evidence type="ECO:0000256" key="1">
    <source>
        <dbReference type="ARBA" id="ARBA00004141"/>
    </source>
</evidence>
<evidence type="ECO:0000313" key="11">
    <source>
        <dbReference type="Proteomes" id="UP001479436"/>
    </source>
</evidence>
<dbReference type="Pfam" id="PF00005">
    <property type="entry name" value="ABC_tran"/>
    <property type="match status" value="1"/>
</dbReference>
<dbReference type="InterPro" id="IPR003439">
    <property type="entry name" value="ABC_transporter-like_ATP-bd"/>
</dbReference>
<keyword evidence="4" id="KW-0547">Nucleotide-binding</keyword>
<keyword evidence="7 8" id="KW-0472">Membrane</keyword>
<evidence type="ECO:0000313" key="10">
    <source>
        <dbReference type="EMBL" id="KAK9707946.1"/>
    </source>
</evidence>
<dbReference type="Gene3D" id="3.40.50.300">
    <property type="entry name" value="P-loop containing nucleotide triphosphate hydrolases"/>
    <property type="match status" value="1"/>
</dbReference>
<feature type="domain" description="ABC transporter" evidence="9">
    <location>
        <begin position="93"/>
        <end position="333"/>
    </location>
</feature>
<sequence>MTLCPEGSYCLTGSTTPQTCTFGHCPAGSGSINKYEVIYVFIALLMLVLVYYALRKRRLRIKHLKYVDHMESIKRNQVSTTEDLSTQVKKFDICFENLGLLLPNGIEIMKGVSGVLRSGRACAIMGPSGAGKSTFVSLLTGKVKKTEGNIRINGKYEDLSNYRKLVGFVPQEDIMLRELTVKDILMHSALMRLPDEWSAAHKRTVVLEVIHFLGLGHVMNSVIGDEEQRGISGGQRKRVNIGMELVAEPSILFLDEPTSGLDSSTSVEVCNLLSSIAKNQGLTVASVIHSPSPIAFAKFDDLLLLGKGGKVIYFGPREEAPAYFDSIGFSCPSEHSPADFYLDVACGKVACKNDPDFHPNDLFEYWEQYESDSCSQNSPLSVRINDARHSLLTEKIPPQGYFQECIDKMKGEISTVKYDMQDWLKSVMIELKETSRGIVRSLLRKKDPIRDTANPLRVFWLCFKRAFQQIIRSKGSLITEQSVHLLAGLFISIAAKRTVFLGPLPMEVCELAPFALRETCKRPVSDPLRYIGQFMTWGVGFAGIASSVNTFGNERVVFWRDIAAGMPTLPYFAAKAISDVPRIVLASLMFVLALVINFPNNSSFGNLYLIVLGLYFVGFSIGYFISCLVPREKAQLFGVIVTLFWGILCGGVQPSLATVQDEYPGWLKWLWDISGPRWAISAFYLSETRHRRYFDVESNLWDYGYQNDTFCWDIACLFLISLMYNVLSFLALKLTHRSKQK</sequence>
<dbReference type="InterPro" id="IPR017871">
    <property type="entry name" value="ABC_transporter-like_CS"/>
</dbReference>
<evidence type="ECO:0000259" key="9">
    <source>
        <dbReference type="PROSITE" id="PS50893"/>
    </source>
</evidence>
<keyword evidence="3 8" id="KW-0812">Transmembrane</keyword>
<dbReference type="Pfam" id="PF01061">
    <property type="entry name" value="ABC2_membrane"/>
    <property type="match status" value="1"/>
</dbReference>
<comment type="caution">
    <text evidence="10">The sequence shown here is derived from an EMBL/GenBank/DDBJ whole genome shotgun (WGS) entry which is preliminary data.</text>
</comment>
<dbReference type="InterPro" id="IPR013525">
    <property type="entry name" value="ABC2_TM"/>
</dbReference>
<keyword evidence="6 8" id="KW-1133">Transmembrane helix</keyword>
<feature type="transmembrane region" description="Helical" evidence="8">
    <location>
        <begin position="583"/>
        <end position="600"/>
    </location>
</feature>
<dbReference type="PANTHER" id="PTHR48041">
    <property type="entry name" value="ABC TRANSPORTER G FAMILY MEMBER 28"/>
    <property type="match status" value="1"/>
</dbReference>
<evidence type="ECO:0000256" key="8">
    <source>
        <dbReference type="SAM" id="Phobius"/>
    </source>
</evidence>
<dbReference type="SUPFAM" id="SSF52540">
    <property type="entry name" value="P-loop containing nucleoside triphosphate hydrolases"/>
    <property type="match status" value="1"/>
</dbReference>
<name>A0ABR2VX90_9FUNG</name>
<dbReference type="InterPro" id="IPR027417">
    <property type="entry name" value="P-loop_NTPase"/>
</dbReference>
<dbReference type="InterPro" id="IPR003593">
    <property type="entry name" value="AAA+_ATPase"/>
</dbReference>
<dbReference type="SMART" id="SM00382">
    <property type="entry name" value="AAA"/>
    <property type="match status" value="1"/>
</dbReference>
<evidence type="ECO:0000256" key="7">
    <source>
        <dbReference type="ARBA" id="ARBA00023136"/>
    </source>
</evidence>
<dbReference type="PROSITE" id="PS50893">
    <property type="entry name" value="ABC_TRANSPORTER_2"/>
    <property type="match status" value="1"/>
</dbReference>
<reference evidence="10 11" key="1">
    <citation type="submission" date="2023-04" db="EMBL/GenBank/DDBJ databases">
        <title>Genome of Basidiobolus ranarum AG-B5.</title>
        <authorList>
            <person name="Stajich J.E."/>
            <person name="Carter-House D."/>
            <person name="Gryganskyi A."/>
        </authorList>
    </citation>
    <scope>NUCLEOTIDE SEQUENCE [LARGE SCALE GENOMIC DNA]</scope>
    <source>
        <strain evidence="10 11">AG-B5</strain>
    </source>
</reference>
<keyword evidence="2" id="KW-0813">Transport</keyword>
<evidence type="ECO:0000256" key="4">
    <source>
        <dbReference type="ARBA" id="ARBA00022741"/>
    </source>
</evidence>
<accession>A0ABR2VX90</accession>
<dbReference type="Proteomes" id="UP001479436">
    <property type="component" value="Unassembled WGS sequence"/>
</dbReference>
<organism evidence="10 11">
    <name type="scientific">Basidiobolus ranarum</name>
    <dbReference type="NCBI Taxonomy" id="34480"/>
    <lineage>
        <taxon>Eukaryota</taxon>
        <taxon>Fungi</taxon>
        <taxon>Fungi incertae sedis</taxon>
        <taxon>Zoopagomycota</taxon>
        <taxon>Entomophthoromycotina</taxon>
        <taxon>Basidiobolomycetes</taxon>
        <taxon>Basidiobolales</taxon>
        <taxon>Basidiobolaceae</taxon>
        <taxon>Basidiobolus</taxon>
    </lineage>
</organism>
<proteinExistence type="predicted"/>
<dbReference type="InterPro" id="IPR050352">
    <property type="entry name" value="ABCG_transporters"/>
</dbReference>
<protein>
    <recommendedName>
        <fullName evidence="9">ABC transporter domain-containing protein</fullName>
    </recommendedName>
</protein>
<feature type="transmembrane region" description="Helical" evidence="8">
    <location>
        <begin position="710"/>
        <end position="732"/>
    </location>
</feature>
<keyword evidence="11" id="KW-1185">Reference proteome</keyword>
<keyword evidence="5" id="KW-0067">ATP-binding</keyword>
<gene>
    <name evidence="10" type="ORF">K7432_009909</name>
</gene>
<evidence type="ECO:0000256" key="3">
    <source>
        <dbReference type="ARBA" id="ARBA00022692"/>
    </source>
</evidence>
<dbReference type="EMBL" id="JASJQH010007519">
    <property type="protein sequence ID" value="KAK9707946.1"/>
    <property type="molecule type" value="Genomic_DNA"/>
</dbReference>
<comment type="subcellular location">
    <subcellularLocation>
        <location evidence="1">Membrane</location>
        <topology evidence="1">Multi-pass membrane protein</topology>
    </subcellularLocation>
</comment>
<evidence type="ECO:0000256" key="2">
    <source>
        <dbReference type="ARBA" id="ARBA00022448"/>
    </source>
</evidence>
<evidence type="ECO:0000256" key="5">
    <source>
        <dbReference type="ARBA" id="ARBA00022840"/>
    </source>
</evidence>
<dbReference type="PROSITE" id="PS00211">
    <property type="entry name" value="ABC_TRANSPORTER_1"/>
    <property type="match status" value="1"/>
</dbReference>
<evidence type="ECO:0000256" key="6">
    <source>
        <dbReference type="ARBA" id="ARBA00022989"/>
    </source>
</evidence>
<feature type="transmembrane region" description="Helical" evidence="8">
    <location>
        <begin position="606"/>
        <end position="629"/>
    </location>
</feature>
<dbReference type="PANTHER" id="PTHR48041:SF91">
    <property type="entry name" value="ABC TRANSPORTER G FAMILY MEMBER 28"/>
    <property type="match status" value="1"/>
</dbReference>